<dbReference type="InterPro" id="IPR011990">
    <property type="entry name" value="TPR-like_helical_dom_sf"/>
</dbReference>
<keyword evidence="1" id="KW-1133">Transmembrane helix</keyword>
<name>A0ABY7RVC2_9FLAO</name>
<keyword evidence="1" id="KW-0812">Transmembrane</keyword>
<proteinExistence type="predicted"/>
<organism evidence="2 3">
    <name type="scientific">Psychroserpens ponticola</name>
    <dbReference type="NCBI Taxonomy" id="2932268"/>
    <lineage>
        <taxon>Bacteria</taxon>
        <taxon>Pseudomonadati</taxon>
        <taxon>Bacteroidota</taxon>
        <taxon>Flavobacteriia</taxon>
        <taxon>Flavobacteriales</taxon>
        <taxon>Flavobacteriaceae</taxon>
        <taxon>Psychroserpens</taxon>
    </lineage>
</organism>
<dbReference type="SUPFAM" id="SSF48452">
    <property type="entry name" value="TPR-like"/>
    <property type="match status" value="1"/>
</dbReference>
<dbReference type="RefSeq" id="WP_249996783.1">
    <property type="nucleotide sequence ID" value="NZ_CP116221.1"/>
</dbReference>
<sequence length="240" mass="27720">MNLSTNISQELLETVERYINQNMTSDELKTFEHKLESDSEFKVQVEDIKTLLFGIESQSLKEKLNSFHEDIHKDKTHNIRYLQFRKIAAAAVIILSIGSFWFFNQNSNDKLYANYFYPDPGLPTTMSSTNNYKFYEAMVNYKQGDYQTAISKWELLQHSKPNNDTLNYFIGVAHLADKNEQSAISFLEEVTKNSNFPLANDAYYYLGLAYLKTGNIDIARRNLLNSNSDKSKALLSELND</sequence>
<dbReference type="Pfam" id="PF13174">
    <property type="entry name" value="TPR_6"/>
    <property type="match status" value="1"/>
</dbReference>
<evidence type="ECO:0000256" key="1">
    <source>
        <dbReference type="SAM" id="Phobius"/>
    </source>
</evidence>
<dbReference type="InterPro" id="IPR019734">
    <property type="entry name" value="TPR_rpt"/>
</dbReference>
<evidence type="ECO:0000313" key="3">
    <source>
        <dbReference type="Proteomes" id="UP001202717"/>
    </source>
</evidence>
<evidence type="ECO:0000313" key="2">
    <source>
        <dbReference type="EMBL" id="WCO01076.1"/>
    </source>
</evidence>
<feature type="transmembrane region" description="Helical" evidence="1">
    <location>
        <begin position="87"/>
        <end position="103"/>
    </location>
</feature>
<gene>
    <name evidence="2" type="ORF">MUN68_013510</name>
</gene>
<reference evidence="2 3" key="1">
    <citation type="submission" date="2023-01" db="EMBL/GenBank/DDBJ databases">
        <title>Psychroserpens ponticola sp. nov., isolated from seawater.</title>
        <authorList>
            <person name="Kristyanto S."/>
            <person name="Jung J."/>
            <person name="Kim J.M."/>
            <person name="Jeon C.O."/>
        </authorList>
    </citation>
    <scope>NUCLEOTIDE SEQUENCE [LARGE SCALE GENOMIC DNA]</scope>
    <source>
        <strain evidence="2 3">MSW6</strain>
    </source>
</reference>
<dbReference type="Gene3D" id="1.25.40.10">
    <property type="entry name" value="Tetratricopeptide repeat domain"/>
    <property type="match status" value="1"/>
</dbReference>
<accession>A0ABY7RVC2</accession>
<dbReference type="Pfam" id="PF13432">
    <property type="entry name" value="TPR_16"/>
    <property type="match status" value="1"/>
</dbReference>
<protein>
    <submittedName>
        <fullName evidence="2">Tetratricopeptide repeat protein</fullName>
    </submittedName>
</protein>
<dbReference type="Proteomes" id="UP001202717">
    <property type="component" value="Chromosome"/>
</dbReference>
<keyword evidence="3" id="KW-1185">Reference proteome</keyword>
<dbReference type="EMBL" id="CP116221">
    <property type="protein sequence ID" value="WCO01076.1"/>
    <property type="molecule type" value="Genomic_DNA"/>
</dbReference>
<keyword evidence="1" id="KW-0472">Membrane</keyword>